<reference evidence="7 8" key="1">
    <citation type="submission" date="2024-02" db="EMBL/GenBank/DDBJ databases">
        <title>De novo assembly and annotation of 12 fungi associated with fruit tree decline syndrome in Ontario, Canada.</title>
        <authorList>
            <person name="Sulman M."/>
            <person name="Ellouze W."/>
            <person name="Ilyukhin E."/>
        </authorList>
    </citation>
    <scope>NUCLEOTIDE SEQUENCE [LARGE SCALE GENOMIC DNA]</scope>
    <source>
        <strain evidence="7 8">FDS-637</strain>
    </source>
</reference>
<dbReference type="SUPFAM" id="SSF54373">
    <property type="entry name" value="FAD-linked reductases, C-terminal domain"/>
    <property type="match status" value="1"/>
</dbReference>
<evidence type="ECO:0000313" key="8">
    <source>
        <dbReference type="Proteomes" id="UP001430584"/>
    </source>
</evidence>
<gene>
    <name evidence="7" type="ORF">SLS55_001031</name>
</gene>
<feature type="domain" description="FAD-binding" evidence="6">
    <location>
        <begin position="7"/>
        <end position="180"/>
    </location>
</feature>
<dbReference type="SUPFAM" id="SSF51905">
    <property type="entry name" value="FAD/NAD(P)-binding domain"/>
    <property type="match status" value="1"/>
</dbReference>
<dbReference type="GeneID" id="92005116"/>
<dbReference type="RefSeq" id="XP_066637813.1">
    <property type="nucleotide sequence ID" value="XM_066772534.1"/>
</dbReference>
<keyword evidence="2" id="KW-0285">Flavoprotein</keyword>
<accession>A0ABR3CW04</accession>
<dbReference type="EMBL" id="JAJVCZ030000001">
    <property type="protein sequence ID" value="KAL0265073.1"/>
    <property type="molecule type" value="Genomic_DNA"/>
</dbReference>
<dbReference type="Gene3D" id="3.50.50.60">
    <property type="entry name" value="FAD/NAD(P)-binding domain"/>
    <property type="match status" value="1"/>
</dbReference>
<evidence type="ECO:0000256" key="2">
    <source>
        <dbReference type="ARBA" id="ARBA00022630"/>
    </source>
</evidence>
<dbReference type="PRINTS" id="PR00420">
    <property type="entry name" value="RNGMNOXGNASE"/>
</dbReference>
<evidence type="ECO:0000256" key="5">
    <source>
        <dbReference type="ARBA" id="ARBA00023033"/>
    </source>
</evidence>
<keyword evidence="3" id="KW-0274">FAD</keyword>
<proteinExistence type="inferred from homology"/>
<dbReference type="Proteomes" id="UP001430584">
    <property type="component" value="Unassembled WGS sequence"/>
</dbReference>
<feature type="domain" description="FAD-binding" evidence="6">
    <location>
        <begin position="315"/>
        <end position="382"/>
    </location>
</feature>
<sequence length="432" mass="46824">MPLPALKVLVIGAGIGGLTSALALRQQGHEVEILERSSLAREVGAAVNLAPNATALLNSLSVFPETFDGTEYRGMSLRDGLSEDARLKVRITVAEADRASWQAPYWLVHRIDLHAALKRRAAEAGVVLRTGCPVEKVDCGTAQVRLAGGEVKTADLVVAADGLHSVAREAVVGQRFETRSSGKCCYRWLMPYEAFAEDDELRMFAEEPGVLTELTGGDRRIVFYPCSGGKLMNCAAFVPVGEVGEIQPGTYGQPARWAGMSRENADWWRAVGWNQSGNKEKLLSSFSGFAPSVKKMLGKAPEGSVAVWDLLDLDVLPTWVNGRVALVGDAAHPFLPYMGQGAAQAIEDAVALATLLPSSIAVEDAARHLQLYEQCRKERADWVQEVTRGRGQDDTKRDLGEINSLMARCIEHNAQKHALEVLQAATHGEARM</sequence>
<keyword evidence="8" id="KW-1185">Reference proteome</keyword>
<evidence type="ECO:0000259" key="6">
    <source>
        <dbReference type="Pfam" id="PF01494"/>
    </source>
</evidence>
<name>A0ABR3CW04_9PEZI</name>
<keyword evidence="5" id="KW-0503">Monooxygenase</keyword>
<evidence type="ECO:0000256" key="1">
    <source>
        <dbReference type="ARBA" id="ARBA00007992"/>
    </source>
</evidence>
<evidence type="ECO:0000313" key="7">
    <source>
        <dbReference type="EMBL" id="KAL0265073.1"/>
    </source>
</evidence>
<organism evidence="7 8">
    <name type="scientific">Diplodia seriata</name>
    <dbReference type="NCBI Taxonomy" id="420778"/>
    <lineage>
        <taxon>Eukaryota</taxon>
        <taxon>Fungi</taxon>
        <taxon>Dikarya</taxon>
        <taxon>Ascomycota</taxon>
        <taxon>Pezizomycotina</taxon>
        <taxon>Dothideomycetes</taxon>
        <taxon>Dothideomycetes incertae sedis</taxon>
        <taxon>Botryosphaeriales</taxon>
        <taxon>Botryosphaeriaceae</taxon>
        <taxon>Diplodia</taxon>
    </lineage>
</organism>
<evidence type="ECO:0000256" key="3">
    <source>
        <dbReference type="ARBA" id="ARBA00022827"/>
    </source>
</evidence>
<keyword evidence="4" id="KW-0560">Oxidoreductase</keyword>
<dbReference type="Pfam" id="PF01494">
    <property type="entry name" value="FAD_binding_3"/>
    <property type="match status" value="2"/>
</dbReference>
<dbReference type="PANTHER" id="PTHR13789:SF261">
    <property type="entry name" value="HYDROXYLASE, PUTATIVE (AFU_ORTHOLOGUE AFUA_7G00590)-RELATED"/>
    <property type="match status" value="1"/>
</dbReference>
<protein>
    <recommendedName>
        <fullName evidence="6">FAD-binding domain-containing protein</fullName>
    </recommendedName>
</protein>
<dbReference type="InterPro" id="IPR002938">
    <property type="entry name" value="FAD-bd"/>
</dbReference>
<comment type="similarity">
    <text evidence="1">Belongs to the paxM FAD-dependent monooxygenase family.</text>
</comment>
<dbReference type="PANTHER" id="PTHR13789">
    <property type="entry name" value="MONOOXYGENASE"/>
    <property type="match status" value="1"/>
</dbReference>
<evidence type="ECO:0000256" key="4">
    <source>
        <dbReference type="ARBA" id="ARBA00023002"/>
    </source>
</evidence>
<comment type="caution">
    <text evidence="7">The sequence shown here is derived from an EMBL/GenBank/DDBJ whole genome shotgun (WGS) entry which is preliminary data.</text>
</comment>
<dbReference type="InterPro" id="IPR036188">
    <property type="entry name" value="FAD/NAD-bd_sf"/>
</dbReference>
<dbReference type="InterPro" id="IPR050493">
    <property type="entry name" value="FAD-dep_Monooxygenase_BioMet"/>
</dbReference>